<dbReference type="AlphaFoldDB" id="A0AAW0CFE3"/>
<protein>
    <submittedName>
        <fullName evidence="1">Uncharacterized protein</fullName>
    </submittedName>
</protein>
<evidence type="ECO:0000313" key="1">
    <source>
        <dbReference type="EMBL" id="KAK7036845.1"/>
    </source>
</evidence>
<sequence length="160" mass="18429">MCRESGVPVLQLLGWIRTRWASMFTFLDRLILLRLAVNRSRFPTVWRTLPLLEAMAETWRNMADTERFADMRESILAGLDNLEKWYGKTDDTDVYFICLALDPNIKTAYTQESWDSEAHEEGLAKLESVYDSYYVAPTTENVPEVAQTGKCIATVIFSFV</sequence>
<keyword evidence="2" id="KW-1185">Reference proteome</keyword>
<reference evidence="1 2" key="1">
    <citation type="journal article" date="2024" name="J Genomics">
        <title>Draft genome sequencing and assembly of Favolaschia claudopus CIRM-BRFM 2984 isolated from oak limbs.</title>
        <authorList>
            <person name="Navarro D."/>
            <person name="Drula E."/>
            <person name="Chaduli D."/>
            <person name="Cazenave R."/>
            <person name="Ahrendt S."/>
            <person name="Wang J."/>
            <person name="Lipzen A."/>
            <person name="Daum C."/>
            <person name="Barry K."/>
            <person name="Grigoriev I.V."/>
            <person name="Favel A."/>
            <person name="Rosso M.N."/>
            <person name="Martin F."/>
        </authorList>
    </citation>
    <scope>NUCLEOTIDE SEQUENCE [LARGE SCALE GENOMIC DNA]</scope>
    <source>
        <strain evidence="1 2">CIRM-BRFM 2984</strain>
    </source>
</reference>
<dbReference type="EMBL" id="JAWWNJ010000018">
    <property type="protein sequence ID" value="KAK7036845.1"/>
    <property type="molecule type" value="Genomic_DNA"/>
</dbReference>
<name>A0AAW0CFE3_9AGAR</name>
<accession>A0AAW0CFE3</accession>
<proteinExistence type="predicted"/>
<evidence type="ECO:0000313" key="2">
    <source>
        <dbReference type="Proteomes" id="UP001362999"/>
    </source>
</evidence>
<comment type="caution">
    <text evidence="1">The sequence shown here is derived from an EMBL/GenBank/DDBJ whole genome shotgun (WGS) entry which is preliminary data.</text>
</comment>
<dbReference type="Proteomes" id="UP001362999">
    <property type="component" value="Unassembled WGS sequence"/>
</dbReference>
<organism evidence="1 2">
    <name type="scientific">Favolaschia claudopus</name>
    <dbReference type="NCBI Taxonomy" id="2862362"/>
    <lineage>
        <taxon>Eukaryota</taxon>
        <taxon>Fungi</taxon>
        <taxon>Dikarya</taxon>
        <taxon>Basidiomycota</taxon>
        <taxon>Agaricomycotina</taxon>
        <taxon>Agaricomycetes</taxon>
        <taxon>Agaricomycetidae</taxon>
        <taxon>Agaricales</taxon>
        <taxon>Marasmiineae</taxon>
        <taxon>Mycenaceae</taxon>
        <taxon>Favolaschia</taxon>
    </lineage>
</organism>
<gene>
    <name evidence="1" type="ORF">R3P38DRAFT_2770914</name>
</gene>